<keyword evidence="1" id="KW-0732">Signal</keyword>
<accession>A0AAV9J3G6</accession>
<gene>
    <name evidence="2" type="ORF">LTR36_001170</name>
</gene>
<keyword evidence="3" id="KW-1185">Reference proteome</keyword>
<evidence type="ECO:0000313" key="3">
    <source>
        <dbReference type="Proteomes" id="UP001324427"/>
    </source>
</evidence>
<organism evidence="2 3">
    <name type="scientific">Oleoguttula mirabilis</name>
    <dbReference type="NCBI Taxonomy" id="1507867"/>
    <lineage>
        <taxon>Eukaryota</taxon>
        <taxon>Fungi</taxon>
        <taxon>Dikarya</taxon>
        <taxon>Ascomycota</taxon>
        <taxon>Pezizomycotina</taxon>
        <taxon>Dothideomycetes</taxon>
        <taxon>Dothideomycetidae</taxon>
        <taxon>Mycosphaerellales</taxon>
        <taxon>Teratosphaeriaceae</taxon>
        <taxon>Oleoguttula</taxon>
    </lineage>
</organism>
<evidence type="ECO:0000256" key="1">
    <source>
        <dbReference type="SAM" id="SignalP"/>
    </source>
</evidence>
<sequence>MFFPTTLLTLALSATTALAATKFTTTTTAYAVQTGATSDCGAFSTVPTHYAHCSAGCRPLQLPGALGPPVADSPWHCSDPPVMTTKETVKTKTVTCGAGSTVREMTPAYGAKWAKCTN</sequence>
<protein>
    <submittedName>
        <fullName evidence="2">Uncharacterized protein</fullName>
    </submittedName>
</protein>
<name>A0AAV9J3G6_9PEZI</name>
<dbReference type="AlphaFoldDB" id="A0AAV9J3G6"/>
<reference evidence="2 3" key="1">
    <citation type="submission" date="2021-11" db="EMBL/GenBank/DDBJ databases">
        <title>Black yeast isolated from Biological Soil Crust.</title>
        <authorList>
            <person name="Kurbessoian T."/>
        </authorList>
    </citation>
    <scope>NUCLEOTIDE SEQUENCE [LARGE SCALE GENOMIC DNA]</scope>
    <source>
        <strain evidence="2 3">CCFEE 5522</strain>
    </source>
</reference>
<dbReference type="Proteomes" id="UP001324427">
    <property type="component" value="Unassembled WGS sequence"/>
</dbReference>
<evidence type="ECO:0000313" key="2">
    <source>
        <dbReference type="EMBL" id="KAK4539194.1"/>
    </source>
</evidence>
<feature type="signal peptide" evidence="1">
    <location>
        <begin position="1"/>
        <end position="19"/>
    </location>
</feature>
<comment type="caution">
    <text evidence="2">The sequence shown here is derived from an EMBL/GenBank/DDBJ whole genome shotgun (WGS) entry which is preliminary data.</text>
</comment>
<dbReference type="EMBL" id="JAVFHQ010000111">
    <property type="protein sequence ID" value="KAK4539194.1"/>
    <property type="molecule type" value="Genomic_DNA"/>
</dbReference>
<proteinExistence type="predicted"/>
<feature type="chain" id="PRO_5044012690" evidence="1">
    <location>
        <begin position="20"/>
        <end position="118"/>
    </location>
</feature>